<feature type="transmembrane region" description="Helical" evidence="1">
    <location>
        <begin position="6"/>
        <end position="23"/>
    </location>
</feature>
<accession>A0A0F9L1J9</accession>
<protein>
    <submittedName>
        <fullName evidence="2">Uncharacterized protein</fullName>
    </submittedName>
</protein>
<feature type="transmembrane region" description="Helical" evidence="1">
    <location>
        <begin position="108"/>
        <end position="134"/>
    </location>
</feature>
<dbReference type="AlphaFoldDB" id="A0A0F9L1J9"/>
<organism evidence="2">
    <name type="scientific">marine sediment metagenome</name>
    <dbReference type="NCBI Taxonomy" id="412755"/>
    <lineage>
        <taxon>unclassified sequences</taxon>
        <taxon>metagenomes</taxon>
        <taxon>ecological metagenomes</taxon>
    </lineage>
</organism>
<feature type="transmembrane region" description="Helical" evidence="1">
    <location>
        <begin position="146"/>
        <end position="169"/>
    </location>
</feature>
<name>A0A0F9L1J9_9ZZZZ</name>
<gene>
    <name evidence="2" type="ORF">LCGC14_1568380</name>
</gene>
<reference evidence="2" key="1">
    <citation type="journal article" date="2015" name="Nature">
        <title>Complex archaea that bridge the gap between prokaryotes and eukaryotes.</title>
        <authorList>
            <person name="Spang A."/>
            <person name="Saw J.H."/>
            <person name="Jorgensen S.L."/>
            <person name="Zaremba-Niedzwiedzka K."/>
            <person name="Martijn J."/>
            <person name="Lind A.E."/>
            <person name="van Eijk R."/>
            <person name="Schleper C."/>
            <person name="Guy L."/>
            <person name="Ettema T.J."/>
        </authorList>
    </citation>
    <scope>NUCLEOTIDE SEQUENCE</scope>
</reference>
<sequence length="257" mass="29849">MFSFIYLTFTVIFGLIMIGIYITKYKSLPIDIWKPGAAWTRALIYFSFCNIIITISGTLEQIITKPIFTLEQITNIYWIIYVSFYFTFVFLAYVILWPRNTLNFDRKYYLGSEIVFGVIWGFSTGGLLLSFYHLWSLTGVLPWVNYILAFISISLWQYFIQAYFWDIYVSPEHDTPRSILIKTFSCHLPNVLLGLGFLTIWGNYTIFISLFIIALVSSTISQRFPAPWAKGKFHPPMVKSGILGYPYGSGYIEKKET</sequence>
<proteinExistence type="predicted"/>
<feature type="transmembrane region" description="Helical" evidence="1">
    <location>
        <begin position="190"/>
        <end position="216"/>
    </location>
</feature>
<evidence type="ECO:0000313" key="2">
    <source>
        <dbReference type="EMBL" id="KKM28068.1"/>
    </source>
</evidence>
<feature type="transmembrane region" description="Helical" evidence="1">
    <location>
        <begin position="76"/>
        <end position="96"/>
    </location>
</feature>
<dbReference type="EMBL" id="LAZR01012197">
    <property type="protein sequence ID" value="KKM28068.1"/>
    <property type="molecule type" value="Genomic_DNA"/>
</dbReference>
<keyword evidence="1" id="KW-0812">Transmembrane</keyword>
<evidence type="ECO:0000256" key="1">
    <source>
        <dbReference type="SAM" id="Phobius"/>
    </source>
</evidence>
<keyword evidence="1" id="KW-1133">Transmembrane helix</keyword>
<feature type="transmembrane region" description="Helical" evidence="1">
    <location>
        <begin position="43"/>
        <end position="64"/>
    </location>
</feature>
<comment type="caution">
    <text evidence="2">The sequence shown here is derived from an EMBL/GenBank/DDBJ whole genome shotgun (WGS) entry which is preliminary data.</text>
</comment>
<keyword evidence="1" id="KW-0472">Membrane</keyword>